<dbReference type="GO" id="GO:0012505">
    <property type="term" value="C:endomembrane system"/>
    <property type="evidence" value="ECO:0007669"/>
    <property type="project" value="UniProtKB-SubCell"/>
</dbReference>
<evidence type="ECO:0000256" key="2">
    <source>
        <dbReference type="ARBA" id="ARBA00009848"/>
    </source>
</evidence>
<comment type="similarity">
    <text evidence="2">Belongs to the P2X receptor family.</text>
</comment>
<dbReference type="Ensembl" id="ENSDNVT00000001197.1">
    <property type="protein sequence ID" value="ENSDNVP00000001001.1"/>
    <property type="gene ID" value="ENSDNVG00000000746.1"/>
</dbReference>
<dbReference type="GO" id="GO:0005886">
    <property type="term" value="C:plasma membrane"/>
    <property type="evidence" value="ECO:0007669"/>
    <property type="project" value="TreeGrafter"/>
</dbReference>
<dbReference type="PANTHER" id="PTHR10125">
    <property type="entry name" value="P2X PURINOCEPTOR"/>
    <property type="match status" value="1"/>
</dbReference>
<dbReference type="GO" id="GO:0098794">
    <property type="term" value="C:postsynapse"/>
    <property type="evidence" value="ECO:0007669"/>
    <property type="project" value="GOC"/>
</dbReference>
<keyword evidence="9" id="KW-0407">Ion channel</keyword>
<keyword evidence="11" id="KW-1185">Reference proteome</keyword>
<keyword evidence="4" id="KW-0812">Transmembrane</keyword>
<sequence>APSVPLASCAVPRWVFLVKKGYQETDPAPRVSVITKLKGISVTEVKDAGNRLWDVADYVKPPQEILCGPP</sequence>
<dbReference type="GO" id="GO:0004931">
    <property type="term" value="F:extracellularly ATP-gated monoatomic cation channel activity"/>
    <property type="evidence" value="ECO:0007669"/>
    <property type="project" value="TreeGrafter"/>
</dbReference>
<comment type="subcellular location">
    <subcellularLocation>
        <location evidence="1">Endomembrane system</location>
    </subcellularLocation>
</comment>
<dbReference type="GO" id="GO:0070588">
    <property type="term" value="P:calcium ion transmembrane transport"/>
    <property type="evidence" value="ECO:0007669"/>
    <property type="project" value="TreeGrafter"/>
</dbReference>
<dbReference type="PANTHER" id="PTHR10125:SF21">
    <property type="entry name" value="P2X PURINOCEPTOR 6"/>
    <property type="match status" value="1"/>
</dbReference>
<dbReference type="AlphaFoldDB" id="A0A8C4J280"/>
<keyword evidence="6" id="KW-0406">Ion transport</keyword>
<evidence type="ECO:0000256" key="8">
    <source>
        <dbReference type="ARBA" id="ARBA00023286"/>
    </source>
</evidence>
<keyword evidence="5" id="KW-1133">Transmembrane helix</keyword>
<dbReference type="Gene3D" id="2.60.490.10">
    <property type="entry name" value="atp-gated p2x4 ion channel domain"/>
    <property type="match status" value="1"/>
</dbReference>
<name>A0A8C4J280_DRONO</name>
<reference evidence="10" key="2">
    <citation type="submission" date="2025-09" db="UniProtKB">
        <authorList>
            <consortium name="Ensembl"/>
        </authorList>
    </citation>
    <scope>IDENTIFICATION</scope>
</reference>
<keyword evidence="8" id="KW-1071">Ligand-gated ion channel</keyword>
<keyword evidence="3" id="KW-0813">Transport</keyword>
<evidence type="ECO:0000256" key="4">
    <source>
        <dbReference type="ARBA" id="ARBA00022692"/>
    </source>
</evidence>
<dbReference type="InterPro" id="IPR059116">
    <property type="entry name" value="P2X_receptor"/>
</dbReference>
<proteinExistence type="inferred from homology"/>
<organism evidence="10 11">
    <name type="scientific">Dromaius novaehollandiae</name>
    <name type="common">Emu</name>
    <dbReference type="NCBI Taxonomy" id="8790"/>
    <lineage>
        <taxon>Eukaryota</taxon>
        <taxon>Metazoa</taxon>
        <taxon>Chordata</taxon>
        <taxon>Craniata</taxon>
        <taxon>Vertebrata</taxon>
        <taxon>Euteleostomi</taxon>
        <taxon>Archelosauria</taxon>
        <taxon>Archosauria</taxon>
        <taxon>Dinosauria</taxon>
        <taxon>Saurischia</taxon>
        <taxon>Theropoda</taxon>
        <taxon>Coelurosauria</taxon>
        <taxon>Aves</taxon>
        <taxon>Palaeognathae</taxon>
        <taxon>Casuariiformes</taxon>
        <taxon>Dromaiidae</taxon>
        <taxon>Dromaius</taxon>
    </lineage>
</organism>
<evidence type="ECO:0000313" key="11">
    <source>
        <dbReference type="Proteomes" id="UP000694423"/>
    </source>
</evidence>
<dbReference type="Gene3D" id="1.10.287.940">
    <property type="entry name" value="atp-gated p2x4 ion channel"/>
    <property type="match status" value="1"/>
</dbReference>
<reference evidence="10" key="1">
    <citation type="submission" date="2025-08" db="UniProtKB">
        <authorList>
            <consortium name="Ensembl"/>
        </authorList>
    </citation>
    <scope>IDENTIFICATION</scope>
</reference>
<evidence type="ECO:0000256" key="1">
    <source>
        <dbReference type="ARBA" id="ARBA00004308"/>
    </source>
</evidence>
<protein>
    <submittedName>
        <fullName evidence="10">Uncharacterized protein</fullName>
    </submittedName>
</protein>
<keyword evidence="7" id="KW-0472">Membrane</keyword>
<evidence type="ECO:0000313" key="10">
    <source>
        <dbReference type="Ensembl" id="ENSDNVP00000001001.1"/>
    </source>
</evidence>
<evidence type="ECO:0000256" key="6">
    <source>
        <dbReference type="ARBA" id="ARBA00023065"/>
    </source>
</evidence>
<dbReference type="Proteomes" id="UP000694423">
    <property type="component" value="Unplaced"/>
</dbReference>
<evidence type="ECO:0000256" key="7">
    <source>
        <dbReference type="ARBA" id="ARBA00023136"/>
    </source>
</evidence>
<accession>A0A8C4J280</accession>
<evidence type="ECO:0000256" key="5">
    <source>
        <dbReference type="ARBA" id="ARBA00022989"/>
    </source>
</evidence>
<dbReference type="Pfam" id="PF00864">
    <property type="entry name" value="P2X_receptor"/>
    <property type="match status" value="1"/>
</dbReference>
<evidence type="ECO:0000256" key="9">
    <source>
        <dbReference type="ARBA" id="ARBA00023303"/>
    </source>
</evidence>
<evidence type="ECO:0000256" key="3">
    <source>
        <dbReference type="ARBA" id="ARBA00022448"/>
    </source>
</evidence>
<dbReference type="InterPro" id="IPR027309">
    <property type="entry name" value="P2X_extracellular_dom_sf"/>
</dbReference>